<dbReference type="EMBL" id="FNPZ01000002">
    <property type="protein sequence ID" value="SDZ06465.1"/>
    <property type="molecule type" value="Genomic_DNA"/>
</dbReference>
<reference evidence="4 5" key="1">
    <citation type="submission" date="2016-10" db="EMBL/GenBank/DDBJ databases">
        <authorList>
            <person name="de Groot N.N."/>
        </authorList>
    </citation>
    <scope>NUCLEOTIDE SEQUENCE [LARGE SCALE GENOMIC DNA]</scope>
    <source>
        <strain evidence="4 5">CGMCC 4.3491</strain>
    </source>
</reference>
<feature type="compositionally biased region" description="Basic and acidic residues" evidence="3">
    <location>
        <begin position="14"/>
        <end position="59"/>
    </location>
</feature>
<evidence type="ECO:0000313" key="4">
    <source>
        <dbReference type="EMBL" id="SDZ06465.1"/>
    </source>
</evidence>
<sequence length="313" mass="33349">MAVDIRGKLSPNETRGRGGEKAARARSDVRARCRRQGGDGHLEKHGGVRQRAEQLDRAAGRPPASGSSDRWWTHLATLRRAADEIANLGLTLGGVLNNAGIMPTTPAKSKQRWDSAFATNHLGPLAFTEALIPVLPDGANVVFIASAVEDPERKIAVQAGFRGSRFISAEAAARGEYAPGGSTHAGADAYATSKQGALATVFSLAREIPRLHFRAVEPGVNPGSNLARDMAAPIRVLSRVLAPVMVLMPYYSTPKRAAKVISTVLTDPSTATGIYYDENGKPMQASKQVSDPAYADWYVTESRELLATVPAGK</sequence>
<evidence type="ECO:0000256" key="1">
    <source>
        <dbReference type="ARBA" id="ARBA00006484"/>
    </source>
</evidence>
<accession>A0A1H3Q097</accession>
<dbReference type="InterPro" id="IPR036291">
    <property type="entry name" value="NAD(P)-bd_dom_sf"/>
</dbReference>
<evidence type="ECO:0008006" key="6">
    <source>
        <dbReference type="Google" id="ProtNLM"/>
    </source>
</evidence>
<dbReference type="STRING" id="381665.SAMN05216554_2206"/>
<keyword evidence="5" id="KW-1185">Reference proteome</keyword>
<dbReference type="Gene3D" id="3.40.50.720">
    <property type="entry name" value="NAD(P)-binding Rossmann-like Domain"/>
    <property type="match status" value="1"/>
</dbReference>
<evidence type="ECO:0000256" key="2">
    <source>
        <dbReference type="ARBA" id="ARBA00023002"/>
    </source>
</evidence>
<dbReference type="Proteomes" id="UP000198891">
    <property type="component" value="Unassembled WGS sequence"/>
</dbReference>
<comment type="similarity">
    <text evidence="1">Belongs to the short-chain dehydrogenases/reductases (SDR) family.</text>
</comment>
<evidence type="ECO:0000256" key="3">
    <source>
        <dbReference type="SAM" id="MobiDB-lite"/>
    </source>
</evidence>
<keyword evidence="2" id="KW-0560">Oxidoreductase</keyword>
<name>A0A1H3Q097_9MICO</name>
<evidence type="ECO:0000313" key="5">
    <source>
        <dbReference type="Proteomes" id="UP000198891"/>
    </source>
</evidence>
<protein>
    <recommendedName>
        <fullName evidence="6">Short chain dehydrogenase</fullName>
    </recommendedName>
</protein>
<feature type="region of interest" description="Disordered" evidence="3">
    <location>
        <begin position="1"/>
        <end position="69"/>
    </location>
</feature>
<gene>
    <name evidence="4" type="ORF">SAMN05216554_2206</name>
</gene>
<dbReference type="AlphaFoldDB" id="A0A1H3Q097"/>
<dbReference type="GO" id="GO:0016491">
    <property type="term" value="F:oxidoreductase activity"/>
    <property type="evidence" value="ECO:0007669"/>
    <property type="project" value="UniProtKB-KW"/>
</dbReference>
<dbReference type="SUPFAM" id="SSF51735">
    <property type="entry name" value="NAD(P)-binding Rossmann-fold domains"/>
    <property type="match status" value="1"/>
</dbReference>
<proteinExistence type="inferred from homology"/>
<dbReference type="PANTHER" id="PTHR24320:SF148">
    <property type="entry name" value="NAD(P)-BINDING ROSSMANN-FOLD SUPERFAMILY PROTEIN"/>
    <property type="match status" value="1"/>
</dbReference>
<dbReference type="PANTHER" id="PTHR24320">
    <property type="entry name" value="RETINOL DEHYDROGENASE"/>
    <property type="match status" value="1"/>
</dbReference>
<organism evidence="4 5">
    <name type="scientific">Herbiconiux ginsengi</name>
    <dbReference type="NCBI Taxonomy" id="381665"/>
    <lineage>
        <taxon>Bacteria</taxon>
        <taxon>Bacillati</taxon>
        <taxon>Actinomycetota</taxon>
        <taxon>Actinomycetes</taxon>
        <taxon>Micrococcales</taxon>
        <taxon>Microbacteriaceae</taxon>
        <taxon>Herbiconiux</taxon>
    </lineage>
</organism>